<dbReference type="SUPFAM" id="SSF81321">
    <property type="entry name" value="Family A G protein-coupled receptor-like"/>
    <property type="match status" value="1"/>
</dbReference>
<dbReference type="EMBL" id="GL379812">
    <property type="protein sequence ID" value="EGT44089.1"/>
    <property type="molecule type" value="Genomic_DNA"/>
</dbReference>
<dbReference type="Proteomes" id="UP000008068">
    <property type="component" value="Unassembled WGS sequence"/>
</dbReference>
<dbReference type="AlphaFoldDB" id="G0MUM5"/>
<protein>
    <submittedName>
        <fullName evidence="2">Uncharacterized protein</fullName>
    </submittedName>
</protein>
<keyword evidence="1" id="KW-0472">Membrane</keyword>
<evidence type="ECO:0000313" key="2">
    <source>
        <dbReference type="EMBL" id="EGT44089.1"/>
    </source>
</evidence>
<dbReference type="InParanoid" id="G0MUM5"/>
<accession>G0MUM5</accession>
<keyword evidence="3" id="KW-1185">Reference proteome</keyword>
<dbReference type="GO" id="GO:0042048">
    <property type="term" value="P:olfactory behavior"/>
    <property type="evidence" value="ECO:0007669"/>
    <property type="project" value="TreeGrafter"/>
</dbReference>
<keyword evidence="1" id="KW-1133">Transmembrane helix</keyword>
<evidence type="ECO:0000313" key="3">
    <source>
        <dbReference type="Proteomes" id="UP000008068"/>
    </source>
</evidence>
<name>G0MUM5_CAEBE</name>
<dbReference type="Gene3D" id="1.20.1070.10">
    <property type="entry name" value="Rhodopsin 7-helix transmembrane proteins"/>
    <property type="match status" value="1"/>
</dbReference>
<feature type="transmembrane region" description="Helical" evidence="1">
    <location>
        <begin position="192"/>
        <end position="216"/>
    </location>
</feature>
<dbReference type="eggNOG" id="ENOG502TJHH">
    <property type="taxonomic scope" value="Eukaryota"/>
</dbReference>
<dbReference type="OrthoDB" id="5841089at2759"/>
<dbReference type="InterPro" id="IPR019428">
    <property type="entry name" value="7TM_GPCR_serpentine_rcpt_Str"/>
</dbReference>
<dbReference type="Pfam" id="PF10326">
    <property type="entry name" value="7TM_GPCR_Str"/>
    <property type="match status" value="1"/>
</dbReference>
<proteinExistence type="predicted"/>
<dbReference type="HOGENOM" id="CLU_036335_2_1_1"/>
<sequence length="290" mass="32196">MVYAVVEILTQPIMIVHGSGWLIFADSFIKFPPSISQPLVSLYCASFGLCVSLLASHFVFRFVAICSPNDIRKLEGWNLLKMYIFPVIFSVVWFLMGVIPSKPIDVKSEIPVNETYGENTFELGYVGMLYYHPSNSGETIIRWADFMACFTCCIIMQTCITVMIVCGWKTYQKMGRLGSSMSIKTKDLNNQLFRALIIQTLVPILTMFTPVGLLLILPMFSIGVGTLANAPSLNAGIYPALDATIVTFMIRDFRETVICRRRGPKVSFSAATSEALYSVSAENHASGNLS</sequence>
<feature type="transmembrane region" description="Helical" evidence="1">
    <location>
        <begin position="143"/>
        <end position="171"/>
    </location>
</feature>
<gene>
    <name evidence="2" type="ORF">CAEBREN_07743</name>
</gene>
<dbReference type="PANTHER" id="PTHR22943:SF242">
    <property type="entry name" value="SEVEN TM RECEPTOR"/>
    <property type="match status" value="1"/>
</dbReference>
<dbReference type="GO" id="GO:0038022">
    <property type="term" value="F:G protein-coupled olfactory receptor activity"/>
    <property type="evidence" value="ECO:0007669"/>
    <property type="project" value="TreeGrafter"/>
</dbReference>
<keyword evidence="1" id="KW-0812">Transmembrane</keyword>
<organism evidence="3">
    <name type="scientific">Caenorhabditis brenneri</name>
    <name type="common">Nematode worm</name>
    <dbReference type="NCBI Taxonomy" id="135651"/>
    <lineage>
        <taxon>Eukaryota</taxon>
        <taxon>Metazoa</taxon>
        <taxon>Ecdysozoa</taxon>
        <taxon>Nematoda</taxon>
        <taxon>Chromadorea</taxon>
        <taxon>Rhabditida</taxon>
        <taxon>Rhabditina</taxon>
        <taxon>Rhabditomorpha</taxon>
        <taxon>Rhabditoidea</taxon>
        <taxon>Rhabditidae</taxon>
        <taxon>Peloderinae</taxon>
        <taxon>Caenorhabditis</taxon>
    </lineage>
</organism>
<reference evidence="3" key="1">
    <citation type="submission" date="2011-07" db="EMBL/GenBank/DDBJ databases">
        <authorList>
            <consortium name="Caenorhabditis brenneri Sequencing and Analysis Consortium"/>
            <person name="Wilson R.K."/>
        </authorList>
    </citation>
    <scope>NUCLEOTIDE SEQUENCE [LARGE SCALE GENOMIC DNA]</scope>
    <source>
        <strain evidence="3">PB2801</strain>
    </source>
</reference>
<dbReference type="GO" id="GO:0005886">
    <property type="term" value="C:plasma membrane"/>
    <property type="evidence" value="ECO:0007669"/>
    <property type="project" value="TreeGrafter"/>
</dbReference>
<evidence type="ECO:0000256" key="1">
    <source>
        <dbReference type="SAM" id="Phobius"/>
    </source>
</evidence>
<dbReference type="PANTHER" id="PTHR22943">
    <property type="entry name" value="7-TRANSMEMBRANE DOMAIN RECEPTOR C.ELEGANS"/>
    <property type="match status" value="1"/>
</dbReference>
<feature type="transmembrane region" description="Helical" evidence="1">
    <location>
        <begin position="80"/>
        <end position="99"/>
    </location>
</feature>
<feature type="transmembrane region" description="Helical" evidence="1">
    <location>
        <begin position="40"/>
        <end position="60"/>
    </location>
</feature>